<organism evidence="1 2">
    <name type="scientific">Aeromonas allosaccharophila</name>
    <dbReference type="NCBI Taxonomy" id="656"/>
    <lineage>
        <taxon>Bacteria</taxon>
        <taxon>Pseudomonadati</taxon>
        <taxon>Pseudomonadota</taxon>
        <taxon>Gammaproteobacteria</taxon>
        <taxon>Aeromonadales</taxon>
        <taxon>Aeromonadaceae</taxon>
        <taxon>Aeromonas</taxon>
    </lineage>
</organism>
<dbReference type="AlphaFoldDB" id="A0AAX3NSR0"/>
<dbReference type="Proteomes" id="UP001213721">
    <property type="component" value="Chromosome"/>
</dbReference>
<dbReference type="Pfam" id="PF11185">
    <property type="entry name" value="DUF2971"/>
    <property type="match status" value="1"/>
</dbReference>
<accession>A0AAX3NSR0</accession>
<name>A0AAX3NSR0_9GAMM</name>
<dbReference type="EMBL" id="CP118988">
    <property type="protein sequence ID" value="WED77133.1"/>
    <property type="molecule type" value="Genomic_DNA"/>
</dbReference>
<evidence type="ECO:0000313" key="1">
    <source>
        <dbReference type="EMBL" id="WED77133.1"/>
    </source>
</evidence>
<reference evidence="1" key="1">
    <citation type="submission" date="2023-02" db="EMBL/GenBank/DDBJ databases">
        <title>The sequence of Aeromonas allosaccharophila K520.</title>
        <authorList>
            <person name="Luo X."/>
        </authorList>
    </citation>
    <scope>NUCLEOTIDE SEQUENCE</scope>
    <source>
        <strain evidence="1">K520</strain>
    </source>
</reference>
<dbReference type="InterPro" id="IPR021352">
    <property type="entry name" value="DUF2971"/>
</dbReference>
<protein>
    <submittedName>
        <fullName evidence="1">DUF2971 domain-containing protein</fullName>
    </submittedName>
</protein>
<dbReference type="RefSeq" id="WP_275057346.1">
    <property type="nucleotide sequence ID" value="NZ_CP118988.1"/>
</dbReference>
<proteinExistence type="predicted"/>
<evidence type="ECO:0000313" key="2">
    <source>
        <dbReference type="Proteomes" id="UP001213721"/>
    </source>
</evidence>
<sequence>MKVYKYLKFDDGAKCILKDGTLKFTSPANFNDPFDCRSTFNNELALQFYYKKYLDRFLDDHRHLSPAKRLLEIKKFKESIKNKIKNGVLSEHLLSGIGVCCFTTDPESVLMWSHYADHHRGFVIEFDVIDVLSKPTEEIANKVDNPEFNIFMFEVAYSDDMPIRTFINESPRDIIYQNFLTKASGWKYENEYRCISHHKGAGIHKFDTSLVTAVYAGVRMSDEDSGLTHQCLYFEQPHTFEQILFIQTAEPALVGHA</sequence>
<gene>
    <name evidence="1" type="ORF">PYU98_02320</name>
</gene>